<comment type="caution">
    <text evidence="2">The sequence shown here is derived from an EMBL/GenBank/DDBJ whole genome shotgun (WGS) entry which is preliminary data.</text>
</comment>
<sequence length="200" mass="21153">MTTSSPAAGPLPATPAGRQPGDRYRVLVARTPEEVPPELPPGLVVVLPGGIRMYSGATPPPDRAEPPRAEVRPPEITVPDADRTRARAAELVRLVREVLTGRRPAGQLAGLTAPPVLRYIRAARPAPHRGRPGGWARAPGCGAAPGAQRRAHPVHVDQPHPDAAEICTTLPLAGRNRALILRIDRAGGDDPWVVTAARLL</sequence>
<evidence type="ECO:0000313" key="3">
    <source>
        <dbReference type="Proteomes" id="UP001501414"/>
    </source>
</evidence>
<reference evidence="3" key="1">
    <citation type="journal article" date="2019" name="Int. J. Syst. Evol. Microbiol.">
        <title>The Global Catalogue of Microorganisms (GCM) 10K type strain sequencing project: providing services to taxonomists for standard genome sequencing and annotation.</title>
        <authorList>
            <consortium name="The Broad Institute Genomics Platform"/>
            <consortium name="The Broad Institute Genome Sequencing Center for Infectious Disease"/>
            <person name="Wu L."/>
            <person name="Ma J."/>
        </authorList>
    </citation>
    <scope>NUCLEOTIDE SEQUENCE [LARGE SCALE GENOMIC DNA]</scope>
    <source>
        <strain evidence="3">JCM 11896</strain>
    </source>
</reference>
<accession>A0ABP4J2L5</accession>
<feature type="region of interest" description="Disordered" evidence="1">
    <location>
        <begin position="1"/>
        <end position="22"/>
    </location>
</feature>
<dbReference type="RefSeq" id="WP_344029604.1">
    <property type="nucleotide sequence ID" value="NZ_BAAAJK010000053.1"/>
</dbReference>
<keyword evidence="3" id="KW-1185">Reference proteome</keyword>
<dbReference type="InterPro" id="IPR045596">
    <property type="entry name" value="DUF6459"/>
</dbReference>
<dbReference type="Pfam" id="PF20060">
    <property type="entry name" value="DUF6459"/>
    <property type="match status" value="1"/>
</dbReference>
<dbReference type="Proteomes" id="UP001501414">
    <property type="component" value="Unassembled WGS sequence"/>
</dbReference>
<proteinExistence type="predicted"/>
<feature type="compositionally biased region" description="Low complexity" evidence="1">
    <location>
        <begin position="134"/>
        <end position="148"/>
    </location>
</feature>
<feature type="region of interest" description="Disordered" evidence="1">
    <location>
        <begin position="55"/>
        <end position="75"/>
    </location>
</feature>
<feature type="compositionally biased region" description="Low complexity" evidence="1">
    <location>
        <begin position="1"/>
        <end position="17"/>
    </location>
</feature>
<evidence type="ECO:0000313" key="2">
    <source>
        <dbReference type="EMBL" id="GAA1402277.1"/>
    </source>
</evidence>
<gene>
    <name evidence="2" type="ORF">GCM10009613_61970</name>
</gene>
<protein>
    <submittedName>
        <fullName evidence="2">Uncharacterized protein</fullName>
    </submittedName>
</protein>
<name>A0ABP4J2L5_9PSEU</name>
<feature type="region of interest" description="Disordered" evidence="1">
    <location>
        <begin position="128"/>
        <end position="157"/>
    </location>
</feature>
<evidence type="ECO:0000256" key="1">
    <source>
        <dbReference type="SAM" id="MobiDB-lite"/>
    </source>
</evidence>
<dbReference type="EMBL" id="BAAAJK010000053">
    <property type="protein sequence ID" value="GAA1402277.1"/>
    <property type="molecule type" value="Genomic_DNA"/>
</dbReference>
<organism evidence="2 3">
    <name type="scientific">Pseudonocardia kongjuensis</name>
    <dbReference type="NCBI Taxonomy" id="102227"/>
    <lineage>
        <taxon>Bacteria</taxon>
        <taxon>Bacillati</taxon>
        <taxon>Actinomycetota</taxon>
        <taxon>Actinomycetes</taxon>
        <taxon>Pseudonocardiales</taxon>
        <taxon>Pseudonocardiaceae</taxon>
        <taxon>Pseudonocardia</taxon>
    </lineage>
</organism>
<feature type="compositionally biased region" description="Basic and acidic residues" evidence="1">
    <location>
        <begin position="62"/>
        <end position="73"/>
    </location>
</feature>